<dbReference type="GO" id="GO:0006364">
    <property type="term" value="P:rRNA processing"/>
    <property type="evidence" value="ECO:0007669"/>
    <property type="project" value="UniProtKB-KW"/>
</dbReference>
<keyword evidence="4" id="KW-0539">Nucleus</keyword>
<evidence type="ECO:0000313" key="6">
    <source>
        <dbReference type="EMBL" id="TDZ71982.1"/>
    </source>
</evidence>
<feature type="region of interest" description="Disordered" evidence="5">
    <location>
        <begin position="215"/>
        <end position="251"/>
    </location>
</feature>
<organism evidence="6 7">
    <name type="scientific">Colletotrichum trifolii</name>
    <dbReference type="NCBI Taxonomy" id="5466"/>
    <lineage>
        <taxon>Eukaryota</taxon>
        <taxon>Fungi</taxon>
        <taxon>Dikarya</taxon>
        <taxon>Ascomycota</taxon>
        <taxon>Pezizomycotina</taxon>
        <taxon>Sordariomycetes</taxon>
        <taxon>Hypocreomycetidae</taxon>
        <taxon>Glomerellales</taxon>
        <taxon>Glomerellaceae</taxon>
        <taxon>Colletotrichum</taxon>
        <taxon>Colletotrichum orbiculare species complex</taxon>
    </lineage>
</organism>
<comment type="caution">
    <text evidence="6">The sequence shown here is derived from an EMBL/GenBank/DDBJ whole genome shotgun (WGS) entry which is preliminary data.</text>
</comment>
<dbReference type="GO" id="GO:0005634">
    <property type="term" value="C:nucleus"/>
    <property type="evidence" value="ECO:0007669"/>
    <property type="project" value="UniProtKB-SubCell"/>
</dbReference>
<protein>
    <submittedName>
        <fullName evidence="6">Ribosomal RNA-processing protein 1-like protein</fullName>
    </submittedName>
</protein>
<evidence type="ECO:0000256" key="4">
    <source>
        <dbReference type="ARBA" id="ARBA00023242"/>
    </source>
</evidence>
<evidence type="ECO:0000256" key="2">
    <source>
        <dbReference type="ARBA" id="ARBA00006374"/>
    </source>
</evidence>
<keyword evidence="3" id="KW-0698">rRNA processing</keyword>
<dbReference type="STRING" id="5466.A0A4R8RSM6"/>
<gene>
    <name evidence="6" type="ORF">CTRI78_v001592</name>
</gene>
<evidence type="ECO:0000256" key="3">
    <source>
        <dbReference type="ARBA" id="ARBA00022552"/>
    </source>
</evidence>
<comment type="subcellular location">
    <subcellularLocation>
        <location evidence="1">Nucleus</location>
    </subcellularLocation>
</comment>
<reference evidence="6 7" key="1">
    <citation type="submission" date="2018-12" db="EMBL/GenBank/DDBJ databases">
        <title>Genome sequence and assembly of Colletotrichum trifolii.</title>
        <authorList>
            <person name="Gan P."/>
            <person name="Shirasu K."/>
        </authorList>
    </citation>
    <scope>NUCLEOTIDE SEQUENCE [LARGE SCALE GENOMIC DNA]</scope>
    <source>
        <strain evidence="6 7">543-2</strain>
    </source>
</reference>
<dbReference type="GO" id="GO:0030688">
    <property type="term" value="C:preribosome, small subunit precursor"/>
    <property type="evidence" value="ECO:0007669"/>
    <property type="project" value="InterPro"/>
</dbReference>
<feature type="compositionally biased region" description="Basic and acidic residues" evidence="5">
    <location>
        <begin position="215"/>
        <end position="229"/>
    </location>
</feature>
<dbReference type="PANTHER" id="PTHR13026">
    <property type="entry name" value="NNP-1 PROTEIN NOVEL NUCLEAR PROTEIN 1 NOP52"/>
    <property type="match status" value="1"/>
</dbReference>
<dbReference type="Pfam" id="PF05997">
    <property type="entry name" value="Nop52"/>
    <property type="match status" value="1"/>
</dbReference>
<name>A0A4R8RSM6_COLTR</name>
<comment type="similarity">
    <text evidence="2">Belongs to the RRP1 family.</text>
</comment>
<dbReference type="EMBL" id="RYZW01000008">
    <property type="protein sequence ID" value="TDZ71982.1"/>
    <property type="molecule type" value="Genomic_DNA"/>
</dbReference>
<dbReference type="Proteomes" id="UP000295703">
    <property type="component" value="Unassembled WGS sequence"/>
</dbReference>
<evidence type="ECO:0000256" key="1">
    <source>
        <dbReference type="ARBA" id="ARBA00004123"/>
    </source>
</evidence>
<accession>A0A4R8RSM6</accession>
<dbReference type="PANTHER" id="PTHR13026:SF0">
    <property type="entry name" value="RIBOSOMAL RNA PROCESSING 1B"/>
    <property type="match status" value="1"/>
</dbReference>
<keyword evidence="7" id="KW-1185">Reference proteome</keyword>
<dbReference type="AlphaFoldDB" id="A0A4R8RSM6"/>
<dbReference type="InterPro" id="IPR010301">
    <property type="entry name" value="RRP1"/>
</dbReference>
<sequence length="251" mass="28522">MSSQEQNLPFIKNLASSDRKQRTQALTSLQTFLASHRSLARIDALKLWKGLFFAMWMCDRPIPQQNLASELAQLTACLRNADVPTWLAAFYEIMSKQWTDIDVLRMEKFLLLVRRVFASGIAWVREGDYDADRAEALLHVLAEWPFEVEGDLRRVPIGLRLHGVDIWVDELERTDTIAEGASDKAVDFARKVSKLVEPLKRSPIKTVRVKAADSVEDERLPWTESKPEEAPAAVAAEEEDDDDEWGGIDDN</sequence>
<evidence type="ECO:0000256" key="5">
    <source>
        <dbReference type="SAM" id="MobiDB-lite"/>
    </source>
</evidence>
<evidence type="ECO:0000313" key="7">
    <source>
        <dbReference type="Proteomes" id="UP000295703"/>
    </source>
</evidence>
<proteinExistence type="inferred from homology"/>
<feature type="compositionally biased region" description="Acidic residues" evidence="5">
    <location>
        <begin position="236"/>
        <end position="251"/>
    </location>
</feature>